<evidence type="ECO:0000256" key="5">
    <source>
        <dbReference type="ARBA" id="ARBA00012513"/>
    </source>
</evidence>
<dbReference type="FunFam" id="3.80.10.10:FF:000101">
    <property type="entry name" value="LRR receptor-like serine/threonine-protein kinase ERECTA"/>
    <property type="match status" value="1"/>
</dbReference>
<evidence type="ECO:0000256" key="21">
    <source>
        <dbReference type="ARBA" id="ARBA00023180"/>
    </source>
</evidence>
<evidence type="ECO:0000313" key="27">
    <source>
        <dbReference type="EnsemblPlants" id="ONIVA01G31350.1"/>
    </source>
</evidence>
<dbReference type="EnsemblPlants" id="ONIVA01G31350.1">
    <property type="protein sequence ID" value="ONIVA01G31350.1"/>
    <property type="gene ID" value="ONIVA01G31350"/>
</dbReference>
<accession>A0A0E0FRM1</accession>
<dbReference type="Proteomes" id="UP000006591">
    <property type="component" value="Chromosome 1"/>
</dbReference>
<dbReference type="SUPFAM" id="SSF52047">
    <property type="entry name" value="RNI-like"/>
    <property type="match status" value="1"/>
</dbReference>
<dbReference type="Pfam" id="PF00560">
    <property type="entry name" value="LRR_1"/>
    <property type="match status" value="7"/>
</dbReference>
<evidence type="ECO:0000256" key="6">
    <source>
        <dbReference type="ARBA" id="ARBA00022475"/>
    </source>
</evidence>
<keyword evidence="12 24" id="KW-0812">Transmembrane</keyword>
<evidence type="ECO:0000256" key="11">
    <source>
        <dbReference type="ARBA" id="ARBA00022679"/>
    </source>
</evidence>
<dbReference type="PROSITE" id="PS50011">
    <property type="entry name" value="PROTEIN_KINASE_DOM"/>
    <property type="match status" value="1"/>
</dbReference>
<dbReference type="InterPro" id="IPR032675">
    <property type="entry name" value="LRR_dom_sf"/>
</dbReference>
<dbReference type="PROSITE" id="PS00108">
    <property type="entry name" value="PROTEIN_KINASE_ST"/>
    <property type="match status" value="1"/>
</dbReference>
<dbReference type="FunFam" id="3.80.10.10:FF:000111">
    <property type="entry name" value="LRR receptor-like serine/threonine-protein kinase ERECTA"/>
    <property type="match status" value="1"/>
</dbReference>
<dbReference type="STRING" id="4536.A0A0E0FRM1"/>
<evidence type="ECO:0000256" key="12">
    <source>
        <dbReference type="ARBA" id="ARBA00022692"/>
    </source>
</evidence>
<evidence type="ECO:0000256" key="19">
    <source>
        <dbReference type="ARBA" id="ARBA00023136"/>
    </source>
</evidence>
<dbReference type="Gene3D" id="1.10.510.10">
    <property type="entry name" value="Transferase(Phosphotransferase) domain 1"/>
    <property type="match status" value="2"/>
</dbReference>
<name>A0A0E0FRM1_ORYNI</name>
<evidence type="ECO:0000256" key="13">
    <source>
        <dbReference type="ARBA" id="ARBA00022729"/>
    </source>
</evidence>
<keyword evidence="17" id="KW-0067">ATP-binding</keyword>
<keyword evidence="7" id="KW-0723">Serine/threonine-protein kinase</keyword>
<keyword evidence="9" id="KW-0433">Leucine-rich repeat</keyword>
<dbReference type="InterPro" id="IPR052592">
    <property type="entry name" value="LRR-RLK"/>
</dbReference>
<comment type="catalytic activity">
    <reaction evidence="23">
        <text>L-seryl-[protein] + ATP = O-phospho-L-seryl-[protein] + ADP + H(+)</text>
        <dbReference type="Rhea" id="RHEA:17989"/>
        <dbReference type="Rhea" id="RHEA-COMP:9863"/>
        <dbReference type="Rhea" id="RHEA-COMP:11604"/>
        <dbReference type="ChEBI" id="CHEBI:15378"/>
        <dbReference type="ChEBI" id="CHEBI:29999"/>
        <dbReference type="ChEBI" id="CHEBI:30616"/>
        <dbReference type="ChEBI" id="CHEBI:83421"/>
        <dbReference type="ChEBI" id="CHEBI:456216"/>
        <dbReference type="EC" id="2.7.11.1"/>
    </reaction>
</comment>
<keyword evidence="15" id="KW-0547">Nucleotide-binding</keyword>
<dbReference type="InterPro" id="IPR003591">
    <property type="entry name" value="Leu-rich_rpt_typical-subtyp"/>
</dbReference>
<keyword evidence="13 25" id="KW-0732">Signal</keyword>
<evidence type="ECO:0000256" key="15">
    <source>
        <dbReference type="ARBA" id="ARBA00022741"/>
    </source>
</evidence>
<protein>
    <recommendedName>
        <fullName evidence="5">non-specific serine/threonine protein kinase</fullName>
        <ecNumber evidence="5">2.7.11.1</ecNumber>
    </recommendedName>
</protein>
<dbReference type="SMART" id="SM00365">
    <property type="entry name" value="LRR_SD22"/>
    <property type="match status" value="4"/>
</dbReference>
<keyword evidence="16" id="KW-0418">Kinase</keyword>
<dbReference type="FunFam" id="1.10.510.10:FF:000358">
    <property type="entry name" value="Putative leucine-rich repeat receptor-like serine/threonine-protein kinase"/>
    <property type="match status" value="1"/>
</dbReference>
<evidence type="ECO:0000256" key="20">
    <source>
        <dbReference type="ARBA" id="ARBA00023170"/>
    </source>
</evidence>
<reference evidence="27" key="2">
    <citation type="submission" date="2018-04" db="EMBL/GenBank/DDBJ databases">
        <title>OnivRS2 (Oryza nivara Reference Sequence Version 2).</title>
        <authorList>
            <person name="Zhang J."/>
            <person name="Kudrna D."/>
            <person name="Lee S."/>
            <person name="Talag J."/>
            <person name="Rajasekar S."/>
            <person name="Welchert J."/>
            <person name="Hsing Y.-I."/>
            <person name="Wing R.A."/>
        </authorList>
    </citation>
    <scope>NUCLEOTIDE SEQUENCE [LARGE SCALE GENOMIC DNA]</scope>
</reference>
<dbReference type="Pfam" id="PF08263">
    <property type="entry name" value="LRRNT_2"/>
    <property type="match status" value="1"/>
</dbReference>
<comment type="similarity">
    <text evidence="3">Belongs to the protein kinase superfamily. Ser/Thr protein kinase family.</text>
</comment>
<evidence type="ECO:0000256" key="14">
    <source>
        <dbReference type="ARBA" id="ARBA00022737"/>
    </source>
</evidence>
<dbReference type="GO" id="GO:0005886">
    <property type="term" value="C:plasma membrane"/>
    <property type="evidence" value="ECO:0007669"/>
    <property type="project" value="UniProtKB-SubCell"/>
</dbReference>
<dbReference type="Pfam" id="PF00069">
    <property type="entry name" value="Pkinase"/>
    <property type="match status" value="1"/>
</dbReference>
<keyword evidence="14" id="KW-0677">Repeat</keyword>
<dbReference type="GO" id="GO:0004674">
    <property type="term" value="F:protein serine/threonine kinase activity"/>
    <property type="evidence" value="ECO:0007669"/>
    <property type="project" value="UniProtKB-KW"/>
</dbReference>
<dbReference type="HOGENOM" id="CLU_000288_22_0_1"/>
<keyword evidence="28" id="KW-1185">Reference proteome</keyword>
<dbReference type="InterPro" id="IPR000719">
    <property type="entry name" value="Prot_kinase_dom"/>
</dbReference>
<dbReference type="InterPro" id="IPR001611">
    <property type="entry name" value="Leu-rich_rpt"/>
</dbReference>
<dbReference type="FunFam" id="3.80.10.10:FF:000095">
    <property type="entry name" value="LRR receptor-like serine/threonine-protein kinase GSO1"/>
    <property type="match status" value="1"/>
</dbReference>
<keyword evidence="8" id="KW-0597">Phosphoprotein</keyword>
<keyword evidence="11" id="KW-0808">Transferase</keyword>
<evidence type="ECO:0000259" key="26">
    <source>
        <dbReference type="PROSITE" id="PS50011"/>
    </source>
</evidence>
<evidence type="ECO:0000256" key="9">
    <source>
        <dbReference type="ARBA" id="ARBA00022614"/>
    </source>
</evidence>
<dbReference type="InterPro" id="IPR008271">
    <property type="entry name" value="Ser/Thr_kinase_AS"/>
</dbReference>
<feature type="transmembrane region" description="Helical" evidence="24">
    <location>
        <begin position="677"/>
        <end position="696"/>
    </location>
</feature>
<reference evidence="27" key="1">
    <citation type="submission" date="2015-04" db="UniProtKB">
        <authorList>
            <consortium name="EnsemblPlants"/>
        </authorList>
    </citation>
    <scope>IDENTIFICATION</scope>
    <source>
        <strain evidence="27">SL10</strain>
    </source>
</reference>
<dbReference type="SUPFAM" id="SSF52058">
    <property type="entry name" value="L domain-like"/>
    <property type="match status" value="1"/>
</dbReference>
<dbReference type="PANTHER" id="PTHR48054:SF82">
    <property type="entry name" value="LRR RECEPTOR-LIKE SERINE_THREONINE-PROTEIN KINASE FLS2"/>
    <property type="match status" value="1"/>
</dbReference>
<dbReference type="Pfam" id="PF23598">
    <property type="entry name" value="LRR_14"/>
    <property type="match status" value="1"/>
</dbReference>
<evidence type="ECO:0000256" key="24">
    <source>
        <dbReference type="SAM" id="Phobius"/>
    </source>
</evidence>
<evidence type="ECO:0000256" key="18">
    <source>
        <dbReference type="ARBA" id="ARBA00022989"/>
    </source>
</evidence>
<dbReference type="SMART" id="SM00369">
    <property type="entry name" value="LRR_TYP"/>
    <property type="match status" value="11"/>
</dbReference>
<evidence type="ECO:0000256" key="22">
    <source>
        <dbReference type="ARBA" id="ARBA00047899"/>
    </source>
</evidence>
<keyword evidence="10" id="KW-1070">Brassinosteroid signaling pathway</keyword>
<dbReference type="AlphaFoldDB" id="A0A0E0FRM1"/>
<dbReference type="Gramene" id="ONIVA01G31350.1">
    <property type="protein sequence ID" value="ONIVA01G31350.1"/>
    <property type="gene ID" value="ONIVA01G31350"/>
</dbReference>
<evidence type="ECO:0000256" key="17">
    <source>
        <dbReference type="ARBA" id="ARBA00022840"/>
    </source>
</evidence>
<dbReference type="GO" id="GO:0009742">
    <property type="term" value="P:brassinosteroid mediated signaling pathway"/>
    <property type="evidence" value="ECO:0007669"/>
    <property type="project" value="UniProtKB-KW"/>
</dbReference>
<evidence type="ECO:0000256" key="4">
    <source>
        <dbReference type="ARBA" id="ARBA00009592"/>
    </source>
</evidence>
<evidence type="ECO:0000256" key="16">
    <source>
        <dbReference type="ARBA" id="ARBA00022777"/>
    </source>
</evidence>
<keyword evidence="6" id="KW-1003">Cell membrane</keyword>
<dbReference type="InterPro" id="IPR055414">
    <property type="entry name" value="LRR_R13L4/SHOC2-like"/>
</dbReference>
<sequence length="1070" mass="116302">MALLCVSMVLLILLVPCITAQSALTSPSNNTDLAALLDFKAQVKDPNGILASNWTASAPFCSWVGVSCDSSGKWVTGLEFEDMALEGTISPQIGNLSFLSSLVLSNTSLIGPLPTELGRLPRLQTLVLSYNSLSGTIPSILGNLTRLESLYLNSNKVFGGIPQELANLNNLQILRLSDNNLSGPIPQGLFNNTPNLRAIPGSVGSLSKLEMLVLENNLLSCSIPAAIFNMSYLQAIAVTRNNLRGPIPGNESIHLPMLEVFSLSENWFDGPIPSGLSKCQNLDAISLAVNNFTGSVPSWLATMPNLTAIYLSTNELTGKIPVELSNHTGLLALDLSENKLEGEIPPEFGQLRNLRYISFANNQITGTIPESIGNLSDLTTIDLFGNGLNGSVPMSFGNLWNLRRIFVDGNQLSGNLEFLAALSNCSNLNTIGMSYNRFEGSSLPYIGNLSTLIEIFVADNNRITGSIPSTLAKLTNLLTLSLSGNQLSGMIPTQITSMNNLQVLDLSNNTLSGTIPVEICGLTSLVRLYLANNQLVGPIPSTIKLIELDLSQNSLSGSLSADIGKLTAITKMDLSRNQLSGSIPDSVGKLLSIEELYLSANVPSRVIPTSLANLTYLANLNLSFNRLEGQIPEGGVFSNITVKSLMGNKALCGLPNQGIESCQSKTHSSSIQRLLKFILPAVVAFFILAFCLCMLVRRKMNKQGKMPLPSDADLLNYQLISYHELLDDESIVAIKVLNMQQEVASKSFDTECGALRMARHRNLFPPKVSIMLDVAMAMEYLHHHHFEVVLHFDLKPSNILLDNDMVAHVADFGISKLLFGDDNSITLTSMPGTVGYMAPEVTFTVTELFSSKSSQGKKPTDPMFVSELTFRQWISQAFPYELSNVTDFYNKMVIRVVLKIPSKLSEDSIILNTCLASIIELDLLCSRDAPDDRVPMNEVVIKLNKIKSNYYSLCGSNGAHLVLPSEILHNLRKNRALVSPSPLLSISCPSSRSENITEYGSTGKASRKSDVFSYGTMLLEVFTGKKPTDAMFVGELSLREWVNRALPSRLANVVDPGISLYDASGLWTTR</sequence>
<evidence type="ECO:0000256" key="23">
    <source>
        <dbReference type="ARBA" id="ARBA00048679"/>
    </source>
</evidence>
<evidence type="ECO:0000256" key="2">
    <source>
        <dbReference type="ARBA" id="ARBA00004479"/>
    </source>
</evidence>
<dbReference type="SMART" id="SM00220">
    <property type="entry name" value="S_TKc"/>
    <property type="match status" value="1"/>
</dbReference>
<dbReference type="eggNOG" id="ENOG502QPYS">
    <property type="taxonomic scope" value="Eukaryota"/>
</dbReference>
<keyword evidence="18 24" id="KW-1133">Transmembrane helix</keyword>
<evidence type="ECO:0000313" key="28">
    <source>
        <dbReference type="Proteomes" id="UP000006591"/>
    </source>
</evidence>
<keyword evidence="21" id="KW-0325">Glycoprotein</keyword>
<comment type="subcellular location">
    <subcellularLocation>
        <location evidence="1">Cell membrane</location>
        <topology evidence="1">Single-pass membrane protein</topology>
    </subcellularLocation>
    <subcellularLocation>
        <location evidence="2">Membrane</location>
        <topology evidence="2">Single-pass type I membrane protein</topology>
    </subcellularLocation>
</comment>
<dbReference type="FunFam" id="3.80.10.10:FF:000299">
    <property type="entry name" value="Piriformospora indica-insensitive protein 2"/>
    <property type="match status" value="1"/>
</dbReference>
<dbReference type="SUPFAM" id="SSF56112">
    <property type="entry name" value="Protein kinase-like (PK-like)"/>
    <property type="match status" value="2"/>
</dbReference>
<organism evidence="27">
    <name type="scientific">Oryza nivara</name>
    <name type="common">Indian wild rice</name>
    <name type="synonym">Oryza sativa f. spontanea</name>
    <dbReference type="NCBI Taxonomy" id="4536"/>
    <lineage>
        <taxon>Eukaryota</taxon>
        <taxon>Viridiplantae</taxon>
        <taxon>Streptophyta</taxon>
        <taxon>Embryophyta</taxon>
        <taxon>Tracheophyta</taxon>
        <taxon>Spermatophyta</taxon>
        <taxon>Magnoliopsida</taxon>
        <taxon>Liliopsida</taxon>
        <taxon>Poales</taxon>
        <taxon>Poaceae</taxon>
        <taxon>BOP clade</taxon>
        <taxon>Oryzoideae</taxon>
        <taxon>Oryzeae</taxon>
        <taxon>Oryzinae</taxon>
        <taxon>Oryza</taxon>
    </lineage>
</organism>
<comment type="catalytic activity">
    <reaction evidence="22">
        <text>L-threonyl-[protein] + ATP = O-phospho-L-threonyl-[protein] + ADP + H(+)</text>
        <dbReference type="Rhea" id="RHEA:46608"/>
        <dbReference type="Rhea" id="RHEA-COMP:11060"/>
        <dbReference type="Rhea" id="RHEA-COMP:11605"/>
        <dbReference type="ChEBI" id="CHEBI:15378"/>
        <dbReference type="ChEBI" id="CHEBI:30013"/>
        <dbReference type="ChEBI" id="CHEBI:30616"/>
        <dbReference type="ChEBI" id="CHEBI:61977"/>
        <dbReference type="ChEBI" id="CHEBI:456216"/>
        <dbReference type="EC" id="2.7.11.1"/>
    </reaction>
</comment>
<evidence type="ECO:0000256" key="8">
    <source>
        <dbReference type="ARBA" id="ARBA00022553"/>
    </source>
</evidence>
<keyword evidence="20" id="KW-0675">Receptor</keyword>
<feature type="signal peptide" evidence="25">
    <location>
        <begin position="1"/>
        <end position="20"/>
    </location>
</feature>
<dbReference type="InterPro" id="IPR011009">
    <property type="entry name" value="Kinase-like_dom_sf"/>
</dbReference>
<feature type="domain" description="Protein kinase" evidence="26">
    <location>
        <begin position="622"/>
        <end position="951"/>
    </location>
</feature>
<evidence type="ECO:0000256" key="10">
    <source>
        <dbReference type="ARBA" id="ARBA00022626"/>
    </source>
</evidence>
<comment type="similarity">
    <text evidence="4">Belongs to the RLP family.</text>
</comment>
<dbReference type="PRINTS" id="PR00019">
    <property type="entry name" value="LEURICHRPT"/>
</dbReference>
<evidence type="ECO:0000256" key="3">
    <source>
        <dbReference type="ARBA" id="ARBA00008684"/>
    </source>
</evidence>
<dbReference type="PANTHER" id="PTHR48054">
    <property type="entry name" value="RECEPTOR KINASE-LIKE PROTEIN XA21"/>
    <property type="match status" value="1"/>
</dbReference>
<proteinExistence type="inferred from homology"/>
<dbReference type="GO" id="GO:0005524">
    <property type="term" value="F:ATP binding"/>
    <property type="evidence" value="ECO:0007669"/>
    <property type="project" value="UniProtKB-KW"/>
</dbReference>
<evidence type="ECO:0000256" key="7">
    <source>
        <dbReference type="ARBA" id="ARBA00022527"/>
    </source>
</evidence>
<evidence type="ECO:0000256" key="25">
    <source>
        <dbReference type="SAM" id="SignalP"/>
    </source>
</evidence>
<evidence type="ECO:0000256" key="1">
    <source>
        <dbReference type="ARBA" id="ARBA00004162"/>
    </source>
</evidence>
<dbReference type="EC" id="2.7.11.1" evidence="5"/>
<keyword evidence="19 24" id="KW-0472">Membrane</keyword>
<feature type="chain" id="PRO_5002359508" description="non-specific serine/threonine protein kinase" evidence="25">
    <location>
        <begin position="21"/>
        <end position="1070"/>
    </location>
</feature>
<dbReference type="Gene3D" id="3.80.10.10">
    <property type="entry name" value="Ribonuclease Inhibitor"/>
    <property type="match status" value="3"/>
</dbReference>
<dbReference type="InterPro" id="IPR013210">
    <property type="entry name" value="LRR_N_plant-typ"/>
</dbReference>